<dbReference type="Pfam" id="PF01551">
    <property type="entry name" value="Peptidase_M23"/>
    <property type="match status" value="1"/>
</dbReference>
<evidence type="ECO:0000256" key="7">
    <source>
        <dbReference type="SAM" id="MobiDB-lite"/>
    </source>
</evidence>
<evidence type="ECO:0000313" key="9">
    <source>
        <dbReference type="EMBL" id="MBH5322481.1"/>
    </source>
</evidence>
<dbReference type="EMBL" id="JAEANY010000002">
    <property type="protein sequence ID" value="MBH5322481.1"/>
    <property type="molecule type" value="Genomic_DNA"/>
</dbReference>
<evidence type="ECO:0000259" key="8">
    <source>
        <dbReference type="Pfam" id="PF01551"/>
    </source>
</evidence>
<dbReference type="PANTHER" id="PTHR21666">
    <property type="entry name" value="PEPTIDASE-RELATED"/>
    <property type="match status" value="1"/>
</dbReference>
<dbReference type="Proteomes" id="UP000602442">
    <property type="component" value="Unassembled WGS sequence"/>
</dbReference>
<dbReference type="Gene3D" id="2.70.70.10">
    <property type="entry name" value="Glucose Permease (Domain IIA)"/>
    <property type="match status" value="1"/>
</dbReference>
<dbReference type="PANTHER" id="PTHR21666:SF288">
    <property type="entry name" value="CELL DIVISION PROTEIN YTFB"/>
    <property type="match status" value="1"/>
</dbReference>
<feature type="region of interest" description="Disordered" evidence="7">
    <location>
        <begin position="37"/>
        <end position="73"/>
    </location>
</feature>
<dbReference type="InterPro" id="IPR016047">
    <property type="entry name" value="M23ase_b-sheet_dom"/>
</dbReference>
<accession>A0ABS0N4N3</accession>
<keyword evidence="4" id="KW-0378">Hydrolase</keyword>
<evidence type="ECO:0000256" key="1">
    <source>
        <dbReference type="ARBA" id="ARBA00001947"/>
    </source>
</evidence>
<comment type="cofactor">
    <cofactor evidence="1">
        <name>Zn(2+)</name>
        <dbReference type="ChEBI" id="CHEBI:29105"/>
    </cofactor>
</comment>
<keyword evidence="3" id="KW-0479">Metal-binding</keyword>
<keyword evidence="10" id="KW-1185">Reference proteome</keyword>
<dbReference type="SUPFAM" id="SSF51261">
    <property type="entry name" value="Duplicated hybrid motif"/>
    <property type="match status" value="1"/>
</dbReference>
<keyword evidence="5" id="KW-0862">Zinc</keyword>
<evidence type="ECO:0000313" key="10">
    <source>
        <dbReference type="Proteomes" id="UP000602442"/>
    </source>
</evidence>
<evidence type="ECO:0000256" key="6">
    <source>
        <dbReference type="ARBA" id="ARBA00023049"/>
    </source>
</evidence>
<sequence>MASPFVEKLKVAAVTATLVSAGWIVAGAVLLGREDDAQPQPEIAAQTDDEIASSGQVETDEDSSPDTSETSDLPSAELTAAGLAIPVSGVSADELIDSYLDVRGGGARQHQGIDIMAEEGTAVIAAAPGMVERIFQSDAGGNTVYVRSTDRRTIYYYAHLAEYDAQLSEGMEVRRGQRLGTVGSSGNADPTAPHLHFEIMRTSPEAEWYEESTSVNPYPILTAQR</sequence>
<keyword evidence="6" id="KW-0482">Metalloprotease</keyword>
<evidence type="ECO:0000256" key="4">
    <source>
        <dbReference type="ARBA" id="ARBA00022801"/>
    </source>
</evidence>
<evidence type="ECO:0000256" key="2">
    <source>
        <dbReference type="ARBA" id="ARBA00022670"/>
    </source>
</evidence>
<comment type="caution">
    <text evidence="9">The sequence shown here is derived from an EMBL/GenBank/DDBJ whole genome shotgun (WGS) entry which is preliminary data.</text>
</comment>
<name>A0ABS0N4N3_9SPHN</name>
<gene>
    <name evidence="9" type="ORF">I5L03_07770</name>
</gene>
<dbReference type="CDD" id="cd12797">
    <property type="entry name" value="M23_peptidase"/>
    <property type="match status" value="1"/>
</dbReference>
<dbReference type="RefSeq" id="WP_197921176.1">
    <property type="nucleotide sequence ID" value="NZ_CAWPTA010000007.1"/>
</dbReference>
<dbReference type="InterPro" id="IPR011055">
    <property type="entry name" value="Dup_hybrid_motif"/>
</dbReference>
<organism evidence="9 10">
    <name type="scientific">Aurantiacibacter sediminis</name>
    <dbReference type="NCBI Taxonomy" id="2793064"/>
    <lineage>
        <taxon>Bacteria</taxon>
        <taxon>Pseudomonadati</taxon>
        <taxon>Pseudomonadota</taxon>
        <taxon>Alphaproteobacteria</taxon>
        <taxon>Sphingomonadales</taxon>
        <taxon>Erythrobacteraceae</taxon>
        <taxon>Aurantiacibacter</taxon>
    </lineage>
</organism>
<keyword evidence="2" id="KW-0645">Protease</keyword>
<feature type="domain" description="M23ase beta-sheet core" evidence="8">
    <location>
        <begin position="109"/>
        <end position="202"/>
    </location>
</feature>
<evidence type="ECO:0000256" key="3">
    <source>
        <dbReference type="ARBA" id="ARBA00022723"/>
    </source>
</evidence>
<reference evidence="9 10" key="1">
    <citation type="submission" date="2020-11" db="EMBL/GenBank/DDBJ databases">
        <title>Erythrobacter sediminis sp. nov., a marine bacterium from a tidal flat of Garorim Bay.</title>
        <authorList>
            <person name="Kim D."/>
            <person name="Yoo Y."/>
            <person name="Kim J.-J."/>
        </authorList>
    </citation>
    <scope>NUCLEOTIDE SEQUENCE [LARGE SCALE GENOMIC DNA]</scope>
    <source>
        <strain evidence="9 10">JGD-13</strain>
    </source>
</reference>
<dbReference type="InterPro" id="IPR050570">
    <property type="entry name" value="Cell_wall_metabolism_enzyme"/>
</dbReference>
<protein>
    <submittedName>
        <fullName evidence="9">M23 family metallopeptidase</fullName>
    </submittedName>
</protein>
<proteinExistence type="predicted"/>
<evidence type="ECO:0000256" key="5">
    <source>
        <dbReference type="ARBA" id="ARBA00022833"/>
    </source>
</evidence>